<evidence type="ECO:0000313" key="9">
    <source>
        <dbReference type="Proteomes" id="UP000018291"/>
    </source>
</evidence>
<dbReference type="AlphaFoldDB" id="R4Z1M8"/>
<protein>
    <submittedName>
        <fullName evidence="8">Putative Peptidase M10A and M12B matrixin and adamalysin</fullName>
    </submittedName>
</protein>
<feature type="compositionally biased region" description="Acidic residues" evidence="5">
    <location>
        <begin position="7"/>
        <end position="16"/>
    </location>
</feature>
<keyword evidence="2" id="KW-0479">Metal-binding</keyword>
<dbReference type="InterPro" id="IPR001818">
    <property type="entry name" value="Pept_M10_metallopeptidase"/>
</dbReference>
<dbReference type="STRING" id="1229780.BN381_430034"/>
<sequence>MAPPDSPADDQWDPTDGESGSGNSPWWFDPAELTAGGKYGAPPLEPSAEERQREAARLERQRALHERLTAESIAPAQTAPVPRGGWGAAEIRPQRRSRPPSVLRLLLIAVITAMVATGLAVVLTPKLTERAAPAWTGGDAMVDRVEPKDLPADPAGKTNQKPVAESETPLGGPPALPTGSGPYRFIAMRPDADAPVTYDPCRPIRYVINDADAPPNGDRLITDALAEVSAATGLVFKPVGRTDESPGPNRESVQPNRYGADWAPVLIAWSNPDVVPGLAGAVAGQAGSTSYRVTRSTADSEVSRQSTGYVTGIIMLDGSQIAEIIAEAPDGQSAARSVVQHEAGHLVGLDHVDDPSQLMYPESNIETTHFGDGDLRGLHELGLGPCIPELTPS</sequence>
<dbReference type="SUPFAM" id="SSF55486">
    <property type="entry name" value="Metalloproteases ('zincins'), catalytic domain"/>
    <property type="match status" value="1"/>
</dbReference>
<keyword evidence="6" id="KW-1133">Transmembrane helix</keyword>
<dbReference type="OrthoDB" id="4297752at2"/>
<feature type="compositionally biased region" description="Basic and acidic residues" evidence="5">
    <location>
        <begin position="48"/>
        <end position="69"/>
    </location>
</feature>
<reference evidence="8 9" key="1">
    <citation type="journal article" date="2013" name="ISME J.">
        <title>Metabolic model for the filamentous 'Candidatus Microthrix parvicella' based on genomic and metagenomic analyses.</title>
        <authorList>
            <person name="Jon McIlroy S."/>
            <person name="Kristiansen R."/>
            <person name="Albertsen M."/>
            <person name="Michael Karst S."/>
            <person name="Rossetti S."/>
            <person name="Lund Nielsen J."/>
            <person name="Tandoi V."/>
            <person name="James Seviour R."/>
            <person name="Nielsen P.H."/>
        </authorList>
    </citation>
    <scope>NUCLEOTIDE SEQUENCE [LARGE SCALE GENOMIC DNA]</scope>
    <source>
        <strain evidence="8 9">RN1</strain>
    </source>
</reference>
<dbReference type="RefSeq" id="WP_012228853.1">
    <property type="nucleotide sequence ID" value="NZ_HG422565.1"/>
</dbReference>
<evidence type="ECO:0000256" key="1">
    <source>
        <dbReference type="ARBA" id="ARBA00022670"/>
    </source>
</evidence>
<accession>R4Z1M8</accession>
<comment type="caution">
    <text evidence="8">The sequence shown here is derived from an EMBL/GenBank/DDBJ whole genome shotgun (WGS) entry which is preliminary data.</text>
</comment>
<name>R4Z1M8_9ACTN</name>
<keyword evidence="4" id="KW-0862">Zinc</keyword>
<feature type="domain" description="Peptidase metallopeptidase" evidence="7">
    <location>
        <begin position="194"/>
        <end position="383"/>
    </location>
</feature>
<keyword evidence="3" id="KW-0378">Hydrolase</keyword>
<evidence type="ECO:0000256" key="6">
    <source>
        <dbReference type="SAM" id="Phobius"/>
    </source>
</evidence>
<dbReference type="eggNOG" id="COG5549">
    <property type="taxonomic scope" value="Bacteria"/>
</dbReference>
<dbReference type="Proteomes" id="UP000018291">
    <property type="component" value="Unassembled WGS sequence"/>
</dbReference>
<gene>
    <name evidence="8" type="ORF">BN381_430034</name>
</gene>
<dbReference type="InterPro" id="IPR006026">
    <property type="entry name" value="Peptidase_Metallo"/>
</dbReference>
<feature type="compositionally biased region" description="Basic and acidic residues" evidence="5">
    <location>
        <begin position="141"/>
        <end position="151"/>
    </location>
</feature>
<keyword evidence="6" id="KW-0472">Membrane</keyword>
<dbReference type="GO" id="GO:0031012">
    <property type="term" value="C:extracellular matrix"/>
    <property type="evidence" value="ECO:0007669"/>
    <property type="project" value="InterPro"/>
</dbReference>
<keyword evidence="1" id="KW-0645">Protease</keyword>
<evidence type="ECO:0000256" key="5">
    <source>
        <dbReference type="SAM" id="MobiDB-lite"/>
    </source>
</evidence>
<dbReference type="EMBL" id="CANL01000038">
    <property type="protein sequence ID" value="CCM64638.1"/>
    <property type="molecule type" value="Genomic_DNA"/>
</dbReference>
<organism evidence="8 9">
    <name type="scientific">Candidatus Neomicrothrix parvicella RN1</name>
    <dbReference type="NCBI Taxonomy" id="1229780"/>
    <lineage>
        <taxon>Bacteria</taxon>
        <taxon>Bacillati</taxon>
        <taxon>Actinomycetota</taxon>
        <taxon>Acidimicrobiia</taxon>
        <taxon>Acidimicrobiales</taxon>
        <taxon>Microthrixaceae</taxon>
        <taxon>Candidatus Neomicrothrix</taxon>
    </lineage>
</organism>
<dbReference type="Gene3D" id="3.40.390.10">
    <property type="entry name" value="Collagenase (Catalytic Domain)"/>
    <property type="match status" value="1"/>
</dbReference>
<evidence type="ECO:0000259" key="7">
    <source>
        <dbReference type="SMART" id="SM00235"/>
    </source>
</evidence>
<dbReference type="Pfam" id="PF00413">
    <property type="entry name" value="Peptidase_M10"/>
    <property type="match status" value="1"/>
</dbReference>
<dbReference type="SMART" id="SM00235">
    <property type="entry name" value="ZnMc"/>
    <property type="match status" value="1"/>
</dbReference>
<keyword evidence="6" id="KW-0812">Transmembrane</keyword>
<dbReference type="HOGENOM" id="CLU_055075_1_0_11"/>
<proteinExistence type="predicted"/>
<evidence type="ECO:0000256" key="2">
    <source>
        <dbReference type="ARBA" id="ARBA00022723"/>
    </source>
</evidence>
<dbReference type="GO" id="GO:0008270">
    <property type="term" value="F:zinc ion binding"/>
    <property type="evidence" value="ECO:0007669"/>
    <property type="project" value="InterPro"/>
</dbReference>
<feature type="transmembrane region" description="Helical" evidence="6">
    <location>
        <begin position="102"/>
        <end position="123"/>
    </location>
</feature>
<evidence type="ECO:0000256" key="3">
    <source>
        <dbReference type="ARBA" id="ARBA00022801"/>
    </source>
</evidence>
<evidence type="ECO:0000313" key="8">
    <source>
        <dbReference type="EMBL" id="CCM64638.1"/>
    </source>
</evidence>
<dbReference type="GO" id="GO:0004222">
    <property type="term" value="F:metalloendopeptidase activity"/>
    <property type="evidence" value="ECO:0007669"/>
    <property type="project" value="InterPro"/>
</dbReference>
<dbReference type="GO" id="GO:0006508">
    <property type="term" value="P:proteolysis"/>
    <property type="evidence" value="ECO:0007669"/>
    <property type="project" value="UniProtKB-KW"/>
</dbReference>
<feature type="region of interest" description="Disordered" evidence="5">
    <location>
        <begin position="138"/>
        <end position="184"/>
    </location>
</feature>
<keyword evidence="9" id="KW-1185">Reference proteome</keyword>
<dbReference type="InterPro" id="IPR024079">
    <property type="entry name" value="MetalloPept_cat_dom_sf"/>
</dbReference>
<evidence type="ECO:0000256" key="4">
    <source>
        <dbReference type="ARBA" id="ARBA00022833"/>
    </source>
</evidence>
<feature type="region of interest" description="Disordered" evidence="5">
    <location>
        <begin position="1"/>
        <end position="95"/>
    </location>
</feature>